<dbReference type="InterPro" id="IPR023214">
    <property type="entry name" value="HAD_sf"/>
</dbReference>
<organism evidence="1 2">
    <name type="scientific">Xanthocytophaga flava</name>
    <dbReference type="NCBI Taxonomy" id="3048013"/>
    <lineage>
        <taxon>Bacteria</taxon>
        <taxon>Pseudomonadati</taxon>
        <taxon>Bacteroidota</taxon>
        <taxon>Cytophagia</taxon>
        <taxon>Cytophagales</taxon>
        <taxon>Rhodocytophagaceae</taxon>
        <taxon>Xanthocytophaga</taxon>
    </lineage>
</organism>
<proteinExistence type="predicted"/>
<dbReference type="Gene3D" id="3.40.50.1000">
    <property type="entry name" value="HAD superfamily/HAD-like"/>
    <property type="match status" value="1"/>
</dbReference>
<protein>
    <submittedName>
        <fullName evidence="1">Phosphatase</fullName>
    </submittedName>
</protein>
<evidence type="ECO:0000313" key="1">
    <source>
        <dbReference type="EMBL" id="MDJ1480589.1"/>
    </source>
</evidence>
<evidence type="ECO:0000313" key="2">
    <source>
        <dbReference type="Proteomes" id="UP001241110"/>
    </source>
</evidence>
<gene>
    <name evidence="1" type="ORF">QNI16_08840</name>
</gene>
<name>A0AAE3U8E0_9BACT</name>
<dbReference type="Proteomes" id="UP001241110">
    <property type="component" value="Unassembled WGS sequence"/>
</dbReference>
<reference evidence="1" key="1">
    <citation type="submission" date="2023-05" db="EMBL/GenBank/DDBJ databases">
        <authorList>
            <person name="Zhang X."/>
        </authorList>
    </citation>
    <scope>NUCLEOTIDE SEQUENCE</scope>
    <source>
        <strain evidence="1">YF14B1</strain>
    </source>
</reference>
<accession>A0AAE3U8E0</accession>
<sequence length="233" mass="26243">MHPILSLFTANGGEVLTSPEILIQKASKIRAYLFDWDGVFTDGSKFPDGSSPFSELDSMGVNLLRFGHWLRHAQEYAFVGIMTGEKNLSSIALAQREHFDAVYFRIKNKGEALQHLLQTYNLKPEEVAFVFDDVLDLSVAAVAGLRLMVKRNTAPLFATYVKNRDLADYASANDMHSVREMSELILGLQGNFEEVVAKRAQFSEEYATYFDGRNQRVTTLYTKENNQIVTISA</sequence>
<dbReference type="SUPFAM" id="SSF56784">
    <property type="entry name" value="HAD-like"/>
    <property type="match status" value="1"/>
</dbReference>
<dbReference type="RefSeq" id="WP_313977381.1">
    <property type="nucleotide sequence ID" value="NZ_JASJOS010000003.1"/>
</dbReference>
<dbReference type="EMBL" id="JASJOS010000003">
    <property type="protein sequence ID" value="MDJ1480589.1"/>
    <property type="molecule type" value="Genomic_DNA"/>
</dbReference>
<dbReference type="AlphaFoldDB" id="A0AAE3U8E0"/>
<comment type="caution">
    <text evidence="1">The sequence shown here is derived from an EMBL/GenBank/DDBJ whole genome shotgun (WGS) entry which is preliminary data.</text>
</comment>
<dbReference type="InterPro" id="IPR036412">
    <property type="entry name" value="HAD-like_sf"/>
</dbReference>